<keyword evidence="10" id="KW-1185">Reference proteome</keyword>
<comment type="caution">
    <text evidence="9">The sequence shown here is derived from an EMBL/GenBank/DDBJ whole genome shotgun (WGS) entry which is preliminary data.</text>
</comment>
<dbReference type="PANTHER" id="PTHR30619">
    <property type="entry name" value="DNA INTERNALIZATION/COMPETENCE PROTEIN COMEC/REC2"/>
    <property type="match status" value="1"/>
</dbReference>
<dbReference type="Proteomes" id="UP001157017">
    <property type="component" value="Unassembled WGS sequence"/>
</dbReference>
<feature type="transmembrane region" description="Helical" evidence="7">
    <location>
        <begin position="308"/>
        <end position="326"/>
    </location>
</feature>
<feature type="transmembrane region" description="Helical" evidence="7">
    <location>
        <begin position="277"/>
        <end position="296"/>
    </location>
</feature>
<keyword evidence="4 7" id="KW-1133">Transmembrane helix</keyword>
<keyword evidence="2" id="KW-1003">Cell membrane</keyword>
<accession>A0ABQ6JD13</accession>
<evidence type="ECO:0000256" key="1">
    <source>
        <dbReference type="ARBA" id="ARBA00004651"/>
    </source>
</evidence>
<feature type="transmembrane region" description="Helical" evidence="7">
    <location>
        <begin position="116"/>
        <end position="132"/>
    </location>
</feature>
<feature type="compositionally biased region" description="Basic residues" evidence="6">
    <location>
        <begin position="463"/>
        <end position="475"/>
    </location>
</feature>
<dbReference type="InterPro" id="IPR004477">
    <property type="entry name" value="ComEC_N"/>
</dbReference>
<evidence type="ECO:0000256" key="6">
    <source>
        <dbReference type="SAM" id="MobiDB-lite"/>
    </source>
</evidence>
<protein>
    <recommendedName>
        <fullName evidence="8">ComEC/Rec2-related protein domain-containing protein</fullName>
    </recommendedName>
</protein>
<feature type="transmembrane region" description="Helical" evidence="7">
    <location>
        <begin position="184"/>
        <end position="206"/>
    </location>
</feature>
<evidence type="ECO:0000313" key="9">
    <source>
        <dbReference type="EMBL" id="GMA85657.1"/>
    </source>
</evidence>
<reference evidence="10" key="1">
    <citation type="journal article" date="2019" name="Int. J. Syst. Evol. Microbiol.">
        <title>The Global Catalogue of Microorganisms (GCM) 10K type strain sequencing project: providing services to taxonomists for standard genome sequencing and annotation.</title>
        <authorList>
            <consortium name="The Broad Institute Genomics Platform"/>
            <consortium name="The Broad Institute Genome Sequencing Center for Infectious Disease"/>
            <person name="Wu L."/>
            <person name="Ma J."/>
        </authorList>
    </citation>
    <scope>NUCLEOTIDE SEQUENCE [LARGE SCALE GENOMIC DNA]</scope>
    <source>
        <strain evidence="10">NBRC 108730</strain>
    </source>
</reference>
<dbReference type="EMBL" id="BSUZ01000001">
    <property type="protein sequence ID" value="GMA85657.1"/>
    <property type="molecule type" value="Genomic_DNA"/>
</dbReference>
<keyword evidence="5 7" id="KW-0472">Membrane</keyword>
<evidence type="ECO:0000256" key="3">
    <source>
        <dbReference type="ARBA" id="ARBA00022692"/>
    </source>
</evidence>
<dbReference type="NCBIfam" id="TIGR00360">
    <property type="entry name" value="ComEC_N-term"/>
    <property type="match status" value="1"/>
</dbReference>
<feature type="compositionally biased region" description="Basic residues" evidence="6">
    <location>
        <begin position="423"/>
        <end position="436"/>
    </location>
</feature>
<feature type="transmembrane region" description="Helical" evidence="7">
    <location>
        <begin position="161"/>
        <end position="178"/>
    </location>
</feature>
<proteinExistence type="predicted"/>
<dbReference type="Pfam" id="PF03772">
    <property type="entry name" value="Competence"/>
    <property type="match status" value="1"/>
</dbReference>
<organism evidence="9 10">
    <name type="scientific">Angustibacter aerolatus</name>
    <dbReference type="NCBI Taxonomy" id="1162965"/>
    <lineage>
        <taxon>Bacteria</taxon>
        <taxon>Bacillati</taxon>
        <taxon>Actinomycetota</taxon>
        <taxon>Actinomycetes</taxon>
        <taxon>Kineosporiales</taxon>
        <taxon>Kineosporiaceae</taxon>
    </lineage>
</organism>
<dbReference type="PANTHER" id="PTHR30619:SF1">
    <property type="entry name" value="RECOMBINATION PROTEIN 2"/>
    <property type="match status" value="1"/>
</dbReference>
<evidence type="ECO:0000256" key="4">
    <source>
        <dbReference type="ARBA" id="ARBA00022989"/>
    </source>
</evidence>
<keyword evidence="3 7" id="KW-0812">Transmembrane</keyword>
<feature type="region of interest" description="Disordered" evidence="6">
    <location>
        <begin position="413"/>
        <end position="475"/>
    </location>
</feature>
<gene>
    <name evidence="9" type="ORF">GCM10025868_09070</name>
</gene>
<name>A0ABQ6JD13_9ACTN</name>
<evidence type="ECO:0000313" key="10">
    <source>
        <dbReference type="Proteomes" id="UP001157017"/>
    </source>
</evidence>
<feature type="domain" description="ComEC/Rec2-related protein" evidence="8">
    <location>
        <begin position="64"/>
        <end position="324"/>
    </location>
</feature>
<evidence type="ECO:0000256" key="5">
    <source>
        <dbReference type="ARBA" id="ARBA00023136"/>
    </source>
</evidence>
<feature type="transmembrane region" description="Helical" evidence="7">
    <location>
        <begin position="218"/>
        <end position="241"/>
    </location>
</feature>
<comment type="subcellular location">
    <subcellularLocation>
        <location evidence="1">Cell membrane</location>
        <topology evidence="1">Multi-pass membrane protein</topology>
    </subcellularLocation>
</comment>
<evidence type="ECO:0000256" key="7">
    <source>
        <dbReference type="SAM" id="Phobius"/>
    </source>
</evidence>
<dbReference type="InterPro" id="IPR052159">
    <property type="entry name" value="Competence_DNA_uptake"/>
</dbReference>
<evidence type="ECO:0000256" key="2">
    <source>
        <dbReference type="ARBA" id="ARBA00022475"/>
    </source>
</evidence>
<feature type="region of interest" description="Disordered" evidence="6">
    <location>
        <begin position="1"/>
        <end position="28"/>
    </location>
</feature>
<feature type="transmembrane region" description="Helical" evidence="7">
    <location>
        <begin position="138"/>
        <end position="154"/>
    </location>
</feature>
<sequence length="475" mass="47163">MQVTGRLGPARPGDDVSATLAPRGPPRVLHAQRPLDRTLQSLRDGLARACAGLPPDARGLLPGLVVGDTSAQPPDLAAAMQATGLTHLSAVSGSNTTLVCVLAVGLGARLGLGRRTRLVVAAAVLGAFVLLARAEPSVLRAAVMGAVGLLAVGSGRRRAAAPALGAAVVVLLVVDPWLSRSAGFALSVLATLGLLLVAPGLTAVLARRLPGPLATAVALPLAAQVLCGPVVVLLSGAVSLVSLPANLVAAPIVAPVTVLGLAATVLGPVWDGGAAGLARVGGLGCTVVAWTARTLAGVPGGQVRWPGGAAGALVLAALSLAALLAGPTVLRWAARRPAAARLVVCAAVGAAVAVRAPVPGGSSWPPRGWVLVACDVGQGDALVLSTGPGRAVLVDAGPTPGDVDRCLRRLQVRQARPGAAHPLPRRPRRRAARRPARPTGRGTGRHGGRRPAAAGAAGAGARGGRRGRGPRRPGR</sequence>
<evidence type="ECO:0000259" key="8">
    <source>
        <dbReference type="Pfam" id="PF03772"/>
    </source>
</evidence>
<feature type="transmembrane region" description="Helical" evidence="7">
    <location>
        <begin position="247"/>
        <end position="270"/>
    </location>
</feature>